<dbReference type="InterPro" id="IPR011990">
    <property type="entry name" value="TPR-like_helical_dom_sf"/>
</dbReference>
<accession>A0A081NAN5</accession>
<protein>
    <submittedName>
        <fullName evidence="3">Uncharacterized protein</fullName>
    </submittedName>
</protein>
<dbReference type="EMBL" id="JOKG01000001">
    <property type="protein sequence ID" value="KEQ15508.1"/>
    <property type="molecule type" value="Genomic_DNA"/>
</dbReference>
<feature type="region of interest" description="Disordered" evidence="2">
    <location>
        <begin position="84"/>
        <end position="127"/>
    </location>
</feature>
<feature type="compositionally biased region" description="Basic and acidic residues" evidence="2">
    <location>
        <begin position="20"/>
        <end position="32"/>
    </location>
</feature>
<evidence type="ECO:0000313" key="3">
    <source>
        <dbReference type="EMBL" id="KEQ15508.1"/>
    </source>
</evidence>
<organism evidence="3 4">
    <name type="scientific">Endozoicomonas montiporae</name>
    <dbReference type="NCBI Taxonomy" id="1027273"/>
    <lineage>
        <taxon>Bacteria</taxon>
        <taxon>Pseudomonadati</taxon>
        <taxon>Pseudomonadota</taxon>
        <taxon>Gammaproteobacteria</taxon>
        <taxon>Oceanospirillales</taxon>
        <taxon>Endozoicomonadaceae</taxon>
        <taxon>Endozoicomonas</taxon>
    </lineage>
</organism>
<keyword evidence="1" id="KW-0175">Coiled coil</keyword>
<evidence type="ECO:0000256" key="1">
    <source>
        <dbReference type="SAM" id="Coils"/>
    </source>
</evidence>
<evidence type="ECO:0000256" key="2">
    <source>
        <dbReference type="SAM" id="MobiDB-lite"/>
    </source>
</evidence>
<reference evidence="3 4" key="1">
    <citation type="submission" date="2014-06" db="EMBL/GenBank/DDBJ databases">
        <title>Whole Genome Sequences of Three Symbiotic Endozoicomonas Bacteria.</title>
        <authorList>
            <person name="Neave M.J."/>
            <person name="Apprill A."/>
            <person name="Voolstra C.R."/>
        </authorList>
    </citation>
    <scope>NUCLEOTIDE SEQUENCE [LARGE SCALE GENOMIC DNA]</scope>
    <source>
        <strain evidence="3 4">LMG 24815</strain>
    </source>
</reference>
<feature type="region of interest" description="Disordered" evidence="2">
    <location>
        <begin position="534"/>
        <end position="574"/>
    </location>
</feature>
<feature type="region of interest" description="Disordered" evidence="2">
    <location>
        <begin position="1"/>
        <end position="38"/>
    </location>
</feature>
<feature type="compositionally biased region" description="Pro residues" evidence="2">
    <location>
        <begin position="540"/>
        <end position="553"/>
    </location>
</feature>
<feature type="compositionally biased region" description="Basic and acidic residues" evidence="2">
    <location>
        <begin position="114"/>
        <end position="126"/>
    </location>
</feature>
<sequence length="1432" mass="156465">MNRLGQNKGATSKLLTTAVRAEDETPLPDKGRLPSGQEVMPAEVSAPLSKAAAKAEFLDGMPDLEQRRIDKREQEINRLRVAVETPDSALLSPQITPTTKNHEAQAEPESDADNSNHVESAPEAKLEPVAYQSKKTVLSKLIRNIAKKAIASTDLLGDSKDIEESKKRKKAAKKNYEKARELCVATEDRIETLNKKIKKLEAKLKESKLFTSSRTRKLQEKRQELAEKNKSLPTLREQTALCFGQFNAAVQSYDTLAGNGKKLIDSLSRFLASVRSFYAATHSKQEKTKDVRMDIPVDHLVLNTPDGQVQLNNARLSIAGIDFVKGPGGKMCPVFKIAQLEATTAVDMPDGEVINARISAKGLKAGLSGSVGQMLFNYITASNPLSAGYGLLTEIGNVTQVPDFVSLSAQDISIELPEFTTGTAASIIKNIQASPEPGIDALFKKLNFRLSAKVDNVSVSTRGNLKAGGTFSGIEVDYRPEIPTAQATSKKGTTPGQLCVQCSKAEVGMSNALAAINELQQVLTPSSPFGQWQNIALPLNQPPPYADGPPPPYSKTEPDSPEFPGLNPDTERPAQTKTIKAGDLMSLTGRTGFSASDITLTMKRAVEGVGTQNVRLSGNDHIDASIDKLTVMNQGDMAATLIASDINSHVTLSDGTPLTTTNDLNLKPAELNADIAAGHVKVNISAPTGKMVESALGDSTFIKGQLELEAVEPFSASCIKRGDQLTVKSTVPALRADVTQPFLLSRNGNGVHLPEGHVQLKGNVEVLSNKQVATIKPNLALNSEDNLELLIDGHNIPLELSTAISVEKASPRLFVREDPQTAVKTMTPVISRGELNFDRLKAGPINIGQITVALDGENFGSLHITEADVSLKAVTDLIYPPVQENSTSAIELPAPMKNPIVKWLIKRIARHQHLVCDAQLKIIGGAVDLKQLDKIDLKLVPTSESRFNRFISWALNKVVRRYTKQLLRFSLAVEERKFDSLTDGSQATATEHSLSAGSESSSKTDVTVQRVPVLKLPAPIGIDVALPLPVDCFRTEDKTISLSSLLRQNTGALVVAEADIEAFESALKEVDAGNPAAVNRLMEFIEQHHNDPAYQGFIHLIARQFPIQAIEQMFQKQPDIKQSLAPKLLECADKLLSHPELCMEAAHISQLAGQPLNLARIKQVIAQADDNPHINLTGLAMQLETALNRPDLAKSCYEKALERNPEDPLANRCLGKLLLNEQCQRFNFNDVHAAYEHLLTAWRAGDRTISRELEQLEHFNSQNLDAAHNAIIGRAAKLRLGMICLEEEKDHHDFTMGMSRLVELARQTNDPLIQQQAVKLIEHRRSIGDLTFHTVDPKVFQETRKQLDAAYQHLRKLNIKALQPFAKELGIKCLYGSHGAVQNLDLAYQLLLVADSQGDHEAHFHLRLVQSAFKPKKQRFYDQLKAAAASAA</sequence>
<keyword evidence="4" id="KW-1185">Reference proteome</keyword>
<proteinExistence type="predicted"/>
<feature type="coiled-coil region" evidence="1">
    <location>
        <begin position="159"/>
        <end position="238"/>
    </location>
</feature>
<dbReference type="Gene3D" id="1.25.40.10">
    <property type="entry name" value="Tetratricopeptide repeat domain"/>
    <property type="match status" value="1"/>
</dbReference>
<comment type="caution">
    <text evidence="3">The sequence shown here is derived from an EMBL/GenBank/DDBJ whole genome shotgun (WGS) entry which is preliminary data.</text>
</comment>
<feature type="compositionally biased region" description="Polar residues" evidence="2">
    <location>
        <begin position="1"/>
        <end position="15"/>
    </location>
</feature>
<dbReference type="RefSeq" id="WP_034872791.1">
    <property type="nucleotide sequence ID" value="NZ_JOKG01000001.1"/>
</dbReference>
<name>A0A081NAN5_9GAMM</name>
<evidence type="ECO:0000313" key="4">
    <source>
        <dbReference type="Proteomes" id="UP000028006"/>
    </source>
</evidence>
<gene>
    <name evidence="3" type="ORF">GZ77_02425</name>
</gene>
<dbReference type="Proteomes" id="UP000028006">
    <property type="component" value="Unassembled WGS sequence"/>
</dbReference>